<gene>
    <name evidence="2" type="ORF">MRX98_18220</name>
</gene>
<proteinExistence type="predicted"/>
<dbReference type="EMBL" id="JALJRB010000027">
    <property type="protein sequence ID" value="MCJ8502518.1"/>
    <property type="molecule type" value="Genomic_DNA"/>
</dbReference>
<organism evidence="2 3">
    <name type="scientific">Desulfatitalea alkaliphila</name>
    <dbReference type="NCBI Taxonomy" id="2929485"/>
    <lineage>
        <taxon>Bacteria</taxon>
        <taxon>Pseudomonadati</taxon>
        <taxon>Thermodesulfobacteriota</taxon>
        <taxon>Desulfobacteria</taxon>
        <taxon>Desulfobacterales</taxon>
        <taxon>Desulfosarcinaceae</taxon>
        <taxon>Desulfatitalea</taxon>
    </lineage>
</organism>
<comment type="caution">
    <text evidence="2">The sequence shown here is derived from an EMBL/GenBank/DDBJ whole genome shotgun (WGS) entry which is preliminary data.</text>
</comment>
<dbReference type="AlphaFoldDB" id="A0AA41R6V6"/>
<evidence type="ECO:0000313" key="3">
    <source>
        <dbReference type="Proteomes" id="UP001165427"/>
    </source>
</evidence>
<name>A0AA41R6V6_9BACT</name>
<evidence type="ECO:0000256" key="1">
    <source>
        <dbReference type="SAM" id="Coils"/>
    </source>
</evidence>
<accession>A0AA41R6V6</accession>
<feature type="coiled-coil region" evidence="1">
    <location>
        <begin position="76"/>
        <end position="103"/>
    </location>
</feature>
<dbReference type="InterPro" id="IPR035205">
    <property type="entry name" value="DUF5320"/>
</dbReference>
<reference evidence="2" key="1">
    <citation type="submission" date="2022-04" db="EMBL/GenBank/DDBJ databases">
        <title>Desulfatitalea alkaliphila sp. nov., a novel anaerobic sulfate-reducing bacterium isolated from terrestrial mud volcano, Taman Peninsula, Russia.</title>
        <authorList>
            <person name="Khomyakova M.A."/>
            <person name="Merkel A.Y."/>
            <person name="Slobodkin A.I."/>
        </authorList>
    </citation>
    <scope>NUCLEOTIDE SEQUENCE</scope>
    <source>
        <strain evidence="2">M08but</strain>
    </source>
</reference>
<keyword evidence="3" id="KW-1185">Reference proteome</keyword>
<dbReference type="Proteomes" id="UP001165427">
    <property type="component" value="Unassembled WGS sequence"/>
</dbReference>
<protein>
    <submittedName>
        <fullName evidence="2">DUF5320 domain-containing protein</fullName>
    </submittedName>
</protein>
<sequence>MGAMTGRGAGFCGGYAQPGVSRFGFGAGLGRGRGAGVGRGWRNRYYATGIPGFMRFGGFGGGYATPNQPLDARTEKQELQHEAELLQNQLQAIERRLAEIASASASANSQED</sequence>
<evidence type="ECO:0000313" key="2">
    <source>
        <dbReference type="EMBL" id="MCJ8502518.1"/>
    </source>
</evidence>
<dbReference type="Pfam" id="PF17253">
    <property type="entry name" value="DUF5320"/>
    <property type="match status" value="1"/>
</dbReference>
<keyword evidence="1" id="KW-0175">Coiled coil</keyword>